<feature type="domain" description="L-arabinose isomerase N-terminal" evidence="7">
    <location>
        <begin position="7"/>
        <end position="173"/>
    </location>
</feature>
<evidence type="ECO:0000313" key="11">
    <source>
        <dbReference type="Proteomes" id="UP000076586"/>
    </source>
</evidence>
<dbReference type="Gene3D" id="3.40.50.10940">
    <property type="match status" value="1"/>
</dbReference>
<dbReference type="HAMAP" id="MF_00519">
    <property type="entry name" value="Arabinose_Isome"/>
    <property type="match status" value="1"/>
</dbReference>
<accession>A0A161LUJ1</accession>
<dbReference type="GO" id="GO:0005829">
    <property type="term" value="C:cytosol"/>
    <property type="evidence" value="ECO:0007669"/>
    <property type="project" value="TreeGrafter"/>
</dbReference>
<dbReference type="Pfam" id="PF11762">
    <property type="entry name" value="Arabinose_Iso_C"/>
    <property type="match status" value="1"/>
</dbReference>
<protein>
    <recommendedName>
        <fullName evidence="6">L-arabinose isomerase</fullName>
        <ecNumber evidence="6">5.3.1.4</ecNumber>
    </recommendedName>
</protein>
<dbReference type="InterPro" id="IPR055390">
    <property type="entry name" value="AraA_central"/>
</dbReference>
<feature type="binding site" evidence="6">
    <location>
        <position position="349"/>
    </location>
    <ligand>
        <name>Mn(2+)</name>
        <dbReference type="ChEBI" id="CHEBI:29035"/>
    </ligand>
</feature>
<evidence type="ECO:0000256" key="4">
    <source>
        <dbReference type="ARBA" id="ARBA00023235"/>
    </source>
</evidence>
<evidence type="ECO:0000259" key="8">
    <source>
        <dbReference type="Pfam" id="PF11762"/>
    </source>
</evidence>
<dbReference type="PIRSF" id="PIRSF001478">
    <property type="entry name" value="L-ara_isomerase"/>
    <property type="match status" value="1"/>
</dbReference>
<dbReference type="Proteomes" id="UP000076586">
    <property type="component" value="Unassembled WGS sequence"/>
</dbReference>
<comment type="catalytic activity">
    <reaction evidence="6">
        <text>beta-L-arabinopyranose = L-ribulose</text>
        <dbReference type="Rhea" id="RHEA:14821"/>
        <dbReference type="ChEBI" id="CHEBI:16880"/>
        <dbReference type="ChEBI" id="CHEBI:40886"/>
        <dbReference type="EC" id="5.3.1.4"/>
    </reaction>
</comment>
<dbReference type="PANTHER" id="PTHR38464">
    <property type="entry name" value="L-ARABINOSE ISOMERASE"/>
    <property type="match status" value="1"/>
</dbReference>
<evidence type="ECO:0000259" key="7">
    <source>
        <dbReference type="Pfam" id="PF02610"/>
    </source>
</evidence>
<feature type="binding site" evidence="6">
    <location>
        <position position="332"/>
    </location>
    <ligand>
        <name>Mn(2+)</name>
        <dbReference type="ChEBI" id="CHEBI:29035"/>
    </ligand>
</feature>
<dbReference type="GO" id="GO:0030145">
    <property type="term" value="F:manganese ion binding"/>
    <property type="evidence" value="ECO:0007669"/>
    <property type="project" value="UniProtKB-UniRule"/>
</dbReference>
<dbReference type="InterPro" id="IPR024664">
    <property type="entry name" value="Ara_Isoase_C"/>
</dbReference>
<dbReference type="RefSeq" id="WP_068703161.1">
    <property type="nucleotide sequence ID" value="NZ_BDCR01000002.1"/>
</dbReference>
<dbReference type="EC" id="5.3.1.4" evidence="6"/>
<dbReference type="InterPro" id="IPR004216">
    <property type="entry name" value="Fuc/Ara_isomerase_C"/>
</dbReference>
<name>A0A161LUJ1_9BACT</name>
<dbReference type="SUPFAM" id="SSF53743">
    <property type="entry name" value="FucI/AraA N-terminal and middle domains"/>
    <property type="match status" value="1"/>
</dbReference>
<comment type="caution">
    <text evidence="10">The sequence shown here is derived from an EMBL/GenBank/DDBJ whole genome shotgun (WGS) entry which is preliminary data.</text>
</comment>
<dbReference type="NCBIfam" id="NF002795">
    <property type="entry name" value="PRK02929.1"/>
    <property type="match status" value="1"/>
</dbReference>
<comment type="pathway">
    <text evidence="6">Carbohydrate degradation; L-arabinose degradation via L-ribulose; D-xylulose 5-phosphate from L-arabinose (bacterial route): step 1/3.</text>
</comment>
<keyword evidence="4 6" id="KW-0413">Isomerase</keyword>
<feature type="domain" description="L-arabinose isomerase C-terminal" evidence="8">
    <location>
        <begin position="327"/>
        <end position="469"/>
    </location>
</feature>
<reference evidence="11" key="1">
    <citation type="submission" date="2016-04" db="EMBL/GenBank/DDBJ databases">
        <title>Draft genome sequence of Paludibacter jiangxiensis strain NM7.</title>
        <authorList>
            <person name="Qiu Y."/>
            <person name="Matsuura N."/>
            <person name="Ohashi A."/>
            <person name="Tourlousse M.D."/>
            <person name="Sekiguchi Y."/>
        </authorList>
    </citation>
    <scope>NUCLEOTIDE SEQUENCE [LARGE SCALE GENOMIC DNA]</scope>
    <source>
        <strain evidence="11">NM7</strain>
    </source>
</reference>
<proteinExistence type="inferred from homology"/>
<reference evidence="11" key="2">
    <citation type="journal article" date="2017" name="Genome Announc.">
        <title>Draft genome sequence of Paludibacter jiangxiensis NM7(T), a propionate-producing fermentative bacterium.</title>
        <authorList>
            <person name="Qiu Y.-L."/>
            <person name="Tourlousse D.M."/>
            <person name="Matsuura N."/>
            <person name="Ohashi A."/>
            <person name="Sekiguchi Y."/>
        </authorList>
    </citation>
    <scope>NUCLEOTIDE SEQUENCE [LARGE SCALE GENOMIC DNA]</scope>
    <source>
        <strain evidence="11">NM7</strain>
    </source>
</reference>
<dbReference type="GO" id="GO:0008733">
    <property type="term" value="F:L-arabinose isomerase activity"/>
    <property type="evidence" value="ECO:0007669"/>
    <property type="project" value="UniProtKB-UniRule"/>
</dbReference>
<evidence type="ECO:0000256" key="1">
    <source>
        <dbReference type="ARBA" id="ARBA00022723"/>
    </source>
</evidence>
<dbReference type="InterPro" id="IPR009015">
    <property type="entry name" value="Fucose_isomerase_N/cen_sf"/>
</dbReference>
<comment type="similarity">
    <text evidence="6">Belongs to the arabinose isomerase family.</text>
</comment>
<dbReference type="STRING" id="681398.PJIAN_2229"/>
<feature type="binding site" evidence="6">
    <location>
        <position position="447"/>
    </location>
    <ligand>
        <name>Mn(2+)</name>
        <dbReference type="ChEBI" id="CHEBI:29035"/>
    </ligand>
</feature>
<dbReference type="Pfam" id="PF24856">
    <property type="entry name" value="AraA_central"/>
    <property type="match status" value="1"/>
</dbReference>
<comment type="function">
    <text evidence="6">Catalyzes the conversion of L-arabinose to L-ribulose.</text>
</comment>
<organism evidence="10 11">
    <name type="scientific">Paludibacter jiangxiensis</name>
    <dbReference type="NCBI Taxonomy" id="681398"/>
    <lineage>
        <taxon>Bacteria</taxon>
        <taxon>Pseudomonadati</taxon>
        <taxon>Bacteroidota</taxon>
        <taxon>Bacteroidia</taxon>
        <taxon>Bacteroidales</taxon>
        <taxon>Paludibacteraceae</taxon>
        <taxon>Paludibacter</taxon>
    </lineage>
</organism>
<dbReference type="SUPFAM" id="SSF50443">
    <property type="entry name" value="FucI/AraA C-terminal domain-like"/>
    <property type="match status" value="1"/>
</dbReference>
<dbReference type="GO" id="GO:0019569">
    <property type="term" value="P:L-arabinose catabolic process to D-xylulose 5-phosphate"/>
    <property type="evidence" value="ECO:0007669"/>
    <property type="project" value="UniProtKB-UniRule"/>
</dbReference>
<dbReference type="OrthoDB" id="9765600at2"/>
<evidence type="ECO:0000256" key="5">
    <source>
        <dbReference type="ARBA" id="ARBA00023277"/>
    </source>
</evidence>
<sequence>MIYNDLEVWFVTGAQLLYGGDAVVAVDAHSNEMVKGLNESGNLPIKVVYKGTANSSAEISEIMRAANGDTKCVGMITWMHTFSPAKMWIHGLMDFKKPLLHLHTQYNDKIPWNEIDMDFMNLNQSAHGDREFGHITSRLRKPRKVVVGYWKDAATQSKIAGWMRVCAGWADSQDMLIIRFGDNMNNVAVTDGDKVEAEIRLGYHVDNAPIATLVPYVNAVTEAEIDALVDEYEKIYDFAADSKKGAEKHQFVRDAAAQEIGLRRFLQDKGAKAFTTSFNELEGMKQLMGFASQRLMAEGFGFGAEGDWKSAALVRTMWVMGQGLKGGQSFLEDYTLNFDGENSTILQAHMLEINPDITGVKPRVEVHFLGIGDSKTCARLVFQAHEGTGVAATIVDMGNRFRMIVNEVEVVKPQALPKLPVACALWKPMPNFEVGAGAWILAGGTHHSSFSFAVTTEMMEDYAEIADIEMLIIDKDTTIRQFRQDLRNNEVYYMLNKALR</sequence>
<keyword evidence="1 6" id="KW-0479">Metal-binding</keyword>
<dbReference type="PANTHER" id="PTHR38464:SF1">
    <property type="entry name" value="L-ARABINOSE ISOMERASE"/>
    <property type="match status" value="1"/>
</dbReference>
<gene>
    <name evidence="6" type="primary">araA</name>
    <name evidence="10" type="ORF">PJIAN_2229</name>
</gene>
<keyword evidence="2 6" id="KW-0054">Arabinose catabolism</keyword>
<keyword evidence="11" id="KW-1185">Reference proteome</keyword>
<dbReference type="Pfam" id="PF02610">
    <property type="entry name" value="AraA_N"/>
    <property type="match status" value="1"/>
</dbReference>
<keyword evidence="5 6" id="KW-0119">Carbohydrate metabolism</keyword>
<evidence type="ECO:0000256" key="2">
    <source>
        <dbReference type="ARBA" id="ARBA00022935"/>
    </source>
</evidence>
<dbReference type="UniPathway" id="UPA00145">
    <property type="reaction ID" value="UER00565"/>
</dbReference>
<evidence type="ECO:0000313" key="10">
    <source>
        <dbReference type="EMBL" id="GAT62669.1"/>
    </source>
</evidence>
<comment type="cofactor">
    <cofactor evidence="6">
        <name>Mn(2+)</name>
        <dbReference type="ChEBI" id="CHEBI:29035"/>
    </cofactor>
    <text evidence="6">Binds 1 Mn(2+) ion per subunit.</text>
</comment>
<evidence type="ECO:0000256" key="3">
    <source>
        <dbReference type="ARBA" id="ARBA00023211"/>
    </source>
</evidence>
<feature type="binding site" evidence="6">
    <location>
        <position position="305"/>
    </location>
    <ligand>
        <name>Mn(2+)</name>
        <dbReference type="ChEBI" id="CHEBI:29035"/>
    </ligand>
</feature>
<dbReference type="InterPro" id="IPR055389">
    <property type="entry name" value="AraA_N"/>
</dbReference>
<dbReference type="EMBL" id="BDCR01000002">
    <property type="protein sequence ID" value="GAT62669.1"/>
    <property type="molecule type" value="Genomic_DNA"/>
</dbReference>
<dbReference type="InterPro" id="IPR003762">
    <property type="entry name" value="Lara_isomerase"/>
</dbReference>
<keyword evidence="3 6" id="KW-0464">Manganese</keyword>
<dbReference type="InterPro" id="IPR038583">
    <property type="entry name" value="AraA_N_sf"/>
</dbReference>
<dbReference type="AlphaFoldDB" id="A0A161LUJ1"/>
<feature type="domain" description="L-arabinose isomerase central" evidence="9">
    <location>
        <begin position="177"/>
        <end position="323"/>
    </location>
</feature>
<evidence type="ECO:0000259" key="9">
    <source>
        <dbReference type="Pfam" id="PF24856"/>
    </source>
</evidence>
<evidence type="ECO:0000256" key="6">
    <source>
        <dbReference type="HAMAP-Rule" id="MF_00519"/>
    </source>
</evidence>